<accession>A0A4Q7KDK3</accession>
<feature type="compositionally biased region" description="Basic and acidic residues" evidence="1">
    <location>
        <begin position="661"/>
        <end position="678"/>
    </location>
</feature>
<feature type="compositionally biased region" description="Acidic residues" evidence="1">
    <location>
        <begin position="643"/>
        <end position="660"/>
    </location>
</feature>
<gene>
    <name evidence="2" type="ORF">EV193_1143</name>
</gene>
<dbReference type="EMBL" id="SGWQ01000014">
    <property type="protein sequence ID" value="RZS31314.1"/>
    <property type="molecule type" value="Genomic_DNA"/>
</dbReference>
<dbReference type="Proteomes" id="UP000294257">
    <property type="component" value="Unassembled WGS sequence"/>
</dbReference>
<feature type="compositionally biased region" description="Acidic residues" evidence="1">
    <location>
        <begin position="610"/>
        <end position="621"/>
    </location>
</feature>
<feature type="region of interest" description="Disordered" evidence="1">
    <location>
        <begin position="602"/>
        <end position="952"/>
    </location>
</feature>
<keyword evidence="3" id="KW-1185">Reference proteome</keyword>
<feature type="compositionally biased region" description="Low complexity" evidence="1">
    <location>
        <begin position="377"/>
        <end position="401"/>
    </location>
</feature>
<evidence type="ECO:0000313" key="2">
    <source>
        <dbReference type="EMBL" id="RZS31314.1"/>
    </source>
</evidence>
<name>A0A4Q7KDK3_9PSEU</name>
<evidence type="ECO:0000256" key="1">
    <source>
        <dbReference type="SAM" id="MobiDB-lite"/>
    </source>
</evidence>
<feature type="compositionally biased region" description="Pro residues" evidence="1">
    <location>
        <begin position="848"/>
        <end position="867"/>
    </location>
</feature>
<proteinExistence type="predicted"/>
<feature type="compositionally biased region" description="Pro residues" evidence="1">
    <location>
        <begin position="402"/>
        <end position="414"/>
    </location>
</feature>
<feature type="compositionally biased region" description="Pro residues" evidence="1">
    <location>
        <begin position="366"/>
        <end position="376"/>
    </location>
</feature>
<feature type="compositionally biased region" description="Acidic residues" evidence="1">
    <location>
        <begin position="570"/>
        <end position="582"/>
    </location>
</feature>
<dbReference type="AlphaFoldDB" id="A0A4Q7KDK3"/>
<feature type="compositionally biased region" description="Acidic residues" evidence="1">
    <location>
        <begin position="679"/>
        <end position="691"/>
    </location>
</feature>
<dbReference type="OrthoDB" id="5165923at2"/>
<feature type="compositionally biased region" description="Basic and acidic residues" evidence="1">
    <location>
        <begin position="547"/>
        <end position="569"/>
    </location>
</feature>
<feature type="compositionally biased region" description="Low complexity" evidence="1">
    <location>
        <begin position="533"/>
        <end position="546"/>
    </location>
</feature>
<protein>
    <submittedName>
        <fullName evidence="2">Uncharacterized protein</fullName>
    </submittedName>
</protein>
<feature type="compositionally biased region" description="Basic and acidic residues" evidence="1">
    <location>
        <begin position="930"/>
        <end position="952"/>
    </location>
</feature>
<comment type="caution">
    <text evidence="2">The sequence shown here is derived from an EMBL/GenBank/DDBJ whole genome shotgun (WGS) entry which is preliminary data.</text>
</comment>
<organism evidence="2 3">
    <name type="scientific">Herbihabitans rhizosphaerae</name>
    <dbReference type="NCBI Taxonomy" id="1872711"/>
    <lineage>
        <taxon>Bacteria</taxon>
        <taxon>Bacillati</taxon>
        <taxon>Actinomycetota</taxon>
        <taxon>Actinomycetes</taxon>
        <taxon>Pseudonocardiales</taxon>
        <taxon>Pseudonocardiaceae</taxon>
        <taxon>Herbihabitans</taxon>
    </lineage>
</organism>
<reference evidence="2 3" key="1">
    <citation type="submission" date="2019-02" db="EMBL/GenBank/DDBJ databases">
        <title>Genomic Encyclopedia of Type Strains, Phase IV (KMG-IV): sequencing the most valuable type-strain genomes for metagenomic binning, comparative biology and taxonomic classification.</title>
        <authorList>
            <person name="Goeker M."/>
        </authorList>
    </citation>
    <scope>NUCLEOTIDE SEQUENCE [LARGE SCALE GENOMIC DNA]</scope>
    <source>
        <strain evidence="2 3">DSM 101727</strain>
    </source>
</reference>
<feature type="region of interest" description="Disordered" evidence="1">
    <location>
        <begin position="335"/>
        <end position="582"/>
    </location>
</feature>
<feature type="compositionally biased region" description="Pro residues" evidence="1">
    <location>
        <begin position="341"/>
        <end position="358"/>
    </location>
</feature>
<sequence length="952" mass="100678">MARAALALPSTAGRDRLVAQGLVVEALVRLGRYADAVEPAVGALRWASGYLAAGGLTVSLARCARVLGAGPVGVELLSTLIEADGHAAGVRGVAIAELVGCLGHLGHRDEMHAALAEADRLCASDPSDSPSVRLLRRAWVAVRAAAYRRRCGRAAGAVRAARVGFGLLDELDHPSDDGGDTRARLSLELVQALLDCGEVSLGLHTAEAMFRTPVRATSATAVCHLMLAIATRVYMPQGRLAHARALLAEADRFADRFSLDAVRADVLTVIAQLDEDAGDTAAALRAVRQAHAVGRRHVEAATAARLLLAEEFGPGRSADVEVLLGAALYGGDRRSVAAQEPAPPAQPPPPTQPPPTQPPAQSSPQAQPPAQPPPAQRPALQRPAQRTQPPAQRPAPVAAQVPAPPSPAPVPLMPPADRARPAPSPVPPPRPSPRPRQAPEPPPAVEQPSRGVTPIRAAEPERVERPEPTRPEVKHPELSHLALAPPTVPLRIAEPPRIGLTPPEQVEPASPASRSGGGTGSEKPRETTGSVFAAALAETFAAAAARVPDDPPRRGPEARDTHEDDVHSDTDDDTDDDVDDMIDEVIIDDEVIAEVALTQELRVGPAASEPAEEPQPAEEEPPLGVSPGIPRWSAFELAMPEYPELDDYDDDDDGDEPEEHSDEHPDEHDVEPEDHAELPENDGDEWDEDFAAEGPPSTVDDLPPAIRSVSAWSATRQDTTRHDEPEPSTVVFDDTDDTDVVDDTDDAETGPMSMPGPRPHSAEESVVSLDATPRHGSDLGPEEGRSVLEQLGITAGSAGGGGRRRARWMPEPPAVTSAITDAPLQSVPPVPEPDEVPRAPEPDEVPAEPAPDAFPPPPGEPTPSEPDLPPDEPLIDEVDAPVQGPELPDDHLANSRRPGSRRKRPDVGLADLLTEAMAAYRSSTPSDIDTDGREPDRAPAESEPAPSHRWDF</sequence>
<evidence type="ECO:0000313" key="3">
    <source>
        <dbReference type="Proteomes" id="UP000294257"/>
    </source>
</evidence>
<feature type="compositionally biased region" description="Pro residues" evidence="1">
    <location>
        <begin position="422"/>
        <end position="445"/>
    </location>
</feature>
<feature type="compositionally biased region" description="Acidic residues" evidence="1">
    <location>
        <begin position="733"/>
        <end position="748"/>
    </location>
</feature>
<feature type="compositionally biased region" description="Basic and acidic residues" evidence="1">
    <location>
        <begin position="772"/>
        <end position="786"/>
    </location>
</feature>
<feature type="compositionally biased region" description="Acidic residues" evidence="1">
    <location>
        <begin position="868"/>
        <end position="879"/>
    </location>
</feature>
<feature type="compositionally biased region" description="Basic and acidic residues" evidence="1">
    <location>
        <begin position="458"/>
        <end position="478"/>
    </location>
</feature>
<dbReference type="RefSeq" id="WP_130348134.1">
    <property type="nucleotide sequence ID" value="NZ_SGWQ01000014.1"/>
</dbReference>